<evidence type="ECO:0000313" key="3">
    <source>
        <dbReference type="Proteomes" id="UP000236311"/>
    </source>
</evidence>
<protein>
    <recommendedName>
        <fullName evidence="1">KTSC domain-containing protein</fullName>
    </recommendedName>
</protein>
<sequence>MTIVVHQIMEGKTIKHISFFSTVIETIGYDPQTATLEVKLATDGKVRRYDDVPEDIWYRLRHNYHPDTYFRVNVSGHFEETVVSDDDGQEKE</sequence>
<evidence type="ECO:0000259" key="1">
    <source>
        <dbReference type="Pfam" id="PF13619"/>
    </source>
</evidence>
<dbReference type="Pfam" id="PF13619">
    <property type="entry name" value="KTSC"/>
    <property type="match status" value="1"/>
</dbReference>
<reference evidence="2 3" key="1">
    <citation type="submission" date="2018-01" db="EMBL/GenBank/DDBJ databases">
        <authorList>
            <person name="Gaut B.S."/>
            <person name="Morton B.R."/>
            <person name="Clegg M.T."/>
            <person name="Duvall M.R."/>
        </authorList>
    </citation>
    <scope>NUCLEOTIDE SEQUENCE [LARGE SCALE GENOMIC DNA]</scope>
    <source>
        <strain evidence="2">GP69</strain>
    </source>
</reference>
<gene>
    <name evidence="2" type="ORF">AMURIS_00150</name>
</gene>
<dbReference type="RefSeq" id="WP_146039935.1">
    <property type="nucleotide sequence ID" value="NZ_CANRXC010000036.1"/>
</dbReference>
<dbReference type="AlphaFoldDB" id="A0A2K4ZAE9"/>
<name>A0A2K4ZAE9_9FIRM</name>
<evidence type="ECO:0000313" key="2">
    <source>
        <dbReference type="EMBL" id="SOY27446.1"/>
    </source>
</evidence>
<feature type="domain" description="KTSC" evidence="1">
    <location>
        <begin position="21"/>
        <end position="78"/>
    </location>
</feature>
<dbReference type="OrthoDB" id="8450910at2"/>
<dbReference type="InterPro" id="IPR025309">
    <property type="entry name" value="KTSC_dom"/>
</dbReference>
<keyword evidence="3" id="KW-1185">Reference proteome</keyword>
<dbReference type="Proteomes" id="UP000236311">
    <property type="component" value="Unassembled WGS sequence"/>
</dbReference>
<dbReference type="EMBL" id="OFSM01000001">
    <property type="protein sequence ID" value="SOY27446.1"/>
    <property type="molecule type" value="Genomic_DNA"/>
</dbReference>
<accession>A0A2K4ZAE9</accession>
<proteinExistence type="predicted"/>
<organism evidence="2 3">
    <name type="scientific">Acetatifactor muris</name>
    <dbReference type="NCBI Taxonomy" id="879566"/>
    <lineage>
        <taxon>Bacteria</taxon>
        <taxon>Bacillati</taxon>
        <taxon>Bacillota</taxon>
        <taxon>Clostridia</taxon>
        <taxon>Lachnospirales</taxon>
        <taxon>Lachnospiraceae</taxon>
        <taxon>Acetatifactor</taxon>
    </lineage>
</organism>